<evidence type="ECO:0000313" key="1">
    <source>
        <dbReference type="EMBL" id="KAK1700807.1"/>
    </source>
</evidence>
<keyword evidence="2" id="KW-1185">Reference proteome</keyword>
<dbReference type="EMBL" id="JAHMHR010000001">
    <property type="protein sequence ID" value="KAK1700807.1"/>
    <property type="molecule type" value="Genomic_DNA"/>
</dbReference>
<proteinExistence type="predicted"/>
<evidence type="ECO:0000313" key="2">
    <source>
        <dbReference type="Proteomes" id="UP001224890"/>
    </source>
</evidence>
<accession>A0AAJ0B0E2</accession>
<comment type="caution">
    <text evidence="1">The sequence shown here is derived from an EMBL/GenBank/DDBJ whole genome shotgun (WGS) entry which is preliminary data.</text>
</comment>
<dbReference type="Proteomes" id="UP001224890">
    <property type="component" value="Unassembled WGS sequence"/>
</dbReference>
<dbReference type="GeneID" id="85450015"/>
<name>A0AAJ0B0E2_9PEZI</name>
<sequence length="132" mass="14405">MAVALENPRSPSTRLPSRPFLYSHIGKHRESYLVQVYYSTPETSPTELDCAMSFPLFRPAAAPLDNARHDSSSNVPTSKPCTSVSLTYEYAAPIENTQSCSFTSSIPPLNLQPPWTVLLAAPLTHPTPSSCP</sequence>
<protein>
    <submittedName>
        <fullName evidence="1">Uncharacterized protein</fullName>
    </submittedName>
</protein>
<reference evidence="1" key="1">
    <citation type="submission" date="2021-06" db="EMBL/GenBank/DDBJ databases">
        <title>Comparative genomics, transcriptomics and evolutionary studies reveal genomic signatures of adaptation to plant cell wall in hemibiotrophic fungi.</title>
        <authorList>
            <consortium name="DOE Joint Genome Institute"/>
            <person name="Baroncelli R."/>
            <person name="Diaz J.F."/>
            <person name="Benocci T."/>
            <person name="Peng M."/>
            <person name="Battaglia E."/>
            <person name="Haridas S."/>
            <person name="Andreopoulos W."/>
            <person name="Labutti K."/>
            <person name="Pangilinan J."/>
            <person name="Floch G.L."/>
            <person name="Makela M.R."/>
            <person name="Henrissat B."/>
            <person name="Grigoriev I.V."/>
            <person name="Crouch J.A."/>
            <person name="De Vries R.P."/>
            <person name="Sukno S.A."/>
            <person name="Thon M.R."/>
        </authorList>
    </citation>
    <scope>NUCLEOTIDE SEQUENCE</scope>
    <source>
        <strain evidence="1">CBS 193.32</strain>
    </source>
</reference>
<gene>
    <name evidence="1" type="ORF">BDP55DRAFT_128</name>
</gene>
<dbReference type="AlphaFoldDB" id="A0AAJ0B0E2"/>
<dbReference type="RefSeq" id="XP_060436562.1">
    <property type="nucleotide sequence ID" value="XM_060565489.1"/>
</dbReference>
<organism evidence="1 2">
    <name type="scientific">Colletotrichum godetiae</name>
    <dbReference type="NCBI Taxonomy" id="1209918"/>
    <lineage>
        <taxon>Eukaryota</taxon>
        <taxon>Fungi</taxon>
        <taxon>Dikarya</taxon>
        <taxon>Ascomycota</taxon>
        <taxon>Pezizomycotina</taxon>
        <taxon>Sordariomycetes</taxon>
        <taxon>Hypocreomycetidae</taxon>
        <taxon>Glomerellales</taxon>
        <taxon>Glomerellaceae</taxon>
        <taxon>Colletotrichum</taxon>
        <taxon>Colletotrichum acutatum species complex</taxon>
    </lineage>
</organism>